<dbReference type="EMBL" id="MU069445">
    <property type="protein sequence ID" value="KAF5843291.1"/>
    <property type="molecule type" value="Genomic_DNA"/>
</dbReference>
<evidence type="ECO:0008006" key="4">
    <source>
        <dbReference type="Google" id="ProtNLM"/>
    </source>
</evidence>
<feature type="compositionally biased region" description="Polar residues" evidence="1">
    <location>
        <begin position="93"/>
        <end position="104"/>
    </location>
</feature>
<name>A0ABQ7H8W1_DUNSA</name>
<accession>A0ABQ7H8W1</accession>
<gene>
    <name evidence="2" type="ORF">DUNSADRAFT_93</name>
</gene>
<feature type="region of interest" description="Disordered" evidence="1">
    <location>
        <begin position="1"/>
        <end position="248"/>
    </location>
</feature>
<dbReference type="Proteomes" id="UP000815325">
    <property type="component" value="Unassembled WGS sequence"/>
</dbReference>
<evidence type="ECO:0000313" key="2">
    <source>
        <dbReference type="EMBL" id="KAF5843291.1"/>
    </source>
</evidence>
<feature type="compositionally biased region" description="Polar residues" evidence="1">
    <location>
        <begin position="1"/>
        <end position="17"/>
    </location>
</feature>
<keyword evidence="3" id="KW-1185">Reference proteome</keyword>
<sequence length="248" mass="26631">MRHQTRSPARSTNTSRAASEAPSQANSQAPRAAPSRASSFTGRLSRFTSRTLSPGGSPETNDTDEDAKHQSPKSEPQPPKTSSSFLPPIFRSRTPQPQAESQATAEGCERQVVIPAASRLRPRSSAGALPTGIDVPGRSSDALSDVGGHQRSREWSLPGEATQDLPPPVSAVNRDNTQDAVQGPARSLADLPGDCDEHAPIQGPPRTQANLPDDCDEHTRSSMNEEQGQGQGQEVDIEDFVKRMLRRE</sequence>
<protein>
    <recommendedName>
        <fullName evidence="4">Encoded protein</fullName>
    </recommendedName>
</protein>
<proteinExistence type="predicted"/>
<comment type="caution">
    <text evidence="2">The sequence shown here is derived from an EMBL/GenBank/DDBJ whole genome shotgun (WGS) entry which is preliminary data.</text>
</comment>
<reference evidence="2" key="1">
    <citation type="submission" date="2017-08" db="EMBL/GenBank/DDBJ databases">
        <authorList>
            <person name="Polle J.E."/>
            <person name="Barry K."/>
            <person name="Cushman J."/>
            <person name="Schmutz J."/>
            <person name="Tran D."/>
            <person name="Hathwaick L.T."/>
            <person name="Yim W.C."/>
            <person name="Jenkins J."/>
            <person name="Mckie-Krisberg Z.M."/>
            <person name="Prochnik S."/>
            <person name="Lindquist E."/>
            <person name="Dockter R.B."/>
            <person name="Adam C."/>
            <person name="Molina H."/>
            <person name="Bunkerborg J."/>
            <person name="Jin E."/>
            <person name="Buchheim M."/>
            <person name="Magnuson J."/>
        </authorList>
    </citation>
    <scope>NUCLEOTIDE SEQUENCE</scope>
    <source>
        <strain evidence="2">CCAP 19/18</strain>
    </source>
</reference>
<feature type="compositionally biased region" description="Low complexity" evidence="1">
    <location>
        <begin position="21"/>
        <end position="39"/>
    </location>
</feature>
<evidence type="ECO:0000313" key="3">
    <source>
        <dbReference type="Proteomes" id="UP000815325"/>
    </source>
</evidence>
<evidence type="ECO:0000256" key="1">
    <source>
        <dbReference type="SAM" id="MobiDB-lite"/>
    </source>
</evidence>
<feature type="compositionally biased region" description="Basic and acidic residues" evidence="1">
    <location>
        <begin position="239"/>
        <end position="248"/>
    </location>
</feature>
<organism evidence="2 3">
    <name type="scientific">Dunaliella salina</name>
    <name type="common">Green alga</name>
    <name type="synonym">Protococcus salinus</name>
    <dbReference type="NCBI Taxonomy" id="3046"/>
    <lineage>
        <taxon>Eukaryota</taxon>
        <taxon>Viridiplantae</taxon>
        <taxon>Chlorophyta</taxon>
        <taxon>core chlorophytes</taxon>
        <taxon>Chlorophyceae</taxon>
        <taxon>CS clade</taxon>
        <taxon>Chlamydomonadales</taxon>
        <taxon>Dunaliellaceae</taxon>
        <taxon>Dunaliella</taxon>
    </lineage>
</organism>
<feature type="compositionally biased region" description="Low complexity" evidence="1">
    <location>
        <begin position="225"/>
        <end position="234"/>
    </location>
</feature>
<feature type="compositionally biased region" description="Polar residues" evidence="1">
    <location>
        <begin position="40"/>
        <end position="60"/>
    </location>
</feature>